<dbReference type="SUPFAM" id="SSF53649">
    <property type="entry name" value="Alkaline phosphatase-like"/>
    <property type="match status" value="1"/>
</dbReference>
<accession>A0A3B4TRQ4</accession>
<dbReference type="GO" id="GO:0046872">
    <property type="term" value="F:metal ion binding"/>
    <property type="evidence" value="ECO:0007669"/>
    <property type="project" value="UniProtKB-KW"/>
</dbReference>
<evidence type="ECO:0000256" key="9">
    <source>
        <dbReference type="ARBA" id="ARBA00022833"/>
    </source>
</evidence>
<evidence type="ECO:0000256" key="11">
    <source>
        <dbReference type="ARBA" id="ARBA00023136"/>
    </source>
</evidence>
<evidence type="ECO:0000256" key="13">
    <source>
        <dbReference type="ARBA" id="ARBA00023288"/>
    </source>
</evidence>
<organism evidence="19 20">
    <name type="scientific">Seriola dumerili</name>
    <name type="common">Greater amberjack</name>
    <name type="synonym">Caranx dumerili</name>
    <dbReference type="NCBI Taxonomy" id="41447"/>
    <lineage>
        <taxon>Eukaryota</taxon>
        <taxon>Metazoa</taxon>
        <taxon>Chordata</taxon>
        <taxon>Craniata</taxon>
        <taxon>Vertebrata</taxon>
        <taxon>Euteleostomi</taxon>
        <taxon>Actinopterygii</taxon>
        <taxon>Neopterygii</taxon>
        <taxon>Teleostei</taxon>
        <taxon>Neoteleostei</taxon>
        <taxon>Acanthomorphata</taxon>
        <taxon>Carangaria</taxon>
        <taxon>Carangiformes</taxon>
        <taxon>Carangidae</taxon>
        <taxon>Seriola</taxon>
    </lineage>
</organism>
<dbReference type="Ensembl" id="ENSSDUT00000008881.1">
    <property type="protein sequence ID" value="ENSSDUP00000008712.1"/>
    <property type="gene ID" value="ENSSDUG00000006317.1"/>
</dbReference>
<evidence type="ECO:0000256" key="2">
    <source>
        <dbReference type="ARBA" id="ARBA00005984"/>
    </source>
</evidence>
<proteinExistence type="inferred from homology"/>
<feature type="binding site" evidence="15">
    <location>
        <position position="43"/>
    </location>
    <ligand>
        <name>Mg(2+)</name>
        <dbReference type="ChEBI" id="CHEBI:18420"/>
    </ligand>
</feature>
<keyword evidence="8 17" id="KW-0378">Hydrolase</keyword>
<dbReference type="SMART" id="SM00098">
    <property type="entry name" value="alkPPc"/>
    <property type="match status" value="1"/>
</dbReference>
<evidence type="ECO:0000256" key="3">
    <source>
        <dbReference type="ARBA" id="ARBA00011738"/>
    </source>
</evidence>
<feature type="active site" description="Phosphoserine intermediate" evidence="14">
    <location>
        <position position="93"/>
    </location>
</feature>
<feature type="binding site" evidence="15">
    <location>
        <position position="156"/>
    </location>
    <ligand>
        <name>Mg(2+)</name>
        <dbReference type="ChEBI" id="CHEBI:18420"/>
    </ligand>
</feature>
<comment type="subunit">
    <text evidence="3">Homodimer.</text>
</comment>
<keyword evidence="5" id="KW-1003">Cell membrane</keyword>
<name>A0A3B4TRQ4_SERDU</name>
<dbReference type="AlphaFoldDB" id="A0A3B4TRQ4"/>
<feature type="binding site" evidence="15">
    <location>
        <position position="364"/>
    </location>
    <ligand>
        <name>Zn(2+)</name>
        <dbReference type="ChEBI" id="CHEBI:29105"/>
        <label>2</label>
    </ligand>
</feature>
<keyword evidence="10 15" id="KW-0460">Magnesium</keyword>
<feature type="binding site" evidence="15">
    <location>
        <position position="43"/>
    </location>
    <ligand>
        <name>Zn(2+)</name>
        <dbReference type="ChEBI" id="CHEBI:29105"/>
        <label>2</label>
    </ligand>
</feature>
<evidence type="ECO:0000256" key="10">
    <source>
        <dbReference type="ARBA" id="ARBA00022842"/>
    </source>
</evidence>
<dbReference type="CDD" id="cd16012">
    <property type="entry name" value="ALP"/>
    <property type="match status" value="1"/>
</dbReference>
<dbReference type="FunFam" id="3.40.720.10:FF:000008">
    <property type="entry name" value="Alkaline phosphatase"/>
    <property type="match status" value="1"/>
</dbReference>
<comment type="similarity">
    <text evidence="2 16">Belongs to the alkaline phosphatase family.</text>
</comment>
<dbReference type="PRINTS" id="PR00113">
    <property type="entry name" value="ALKPHPHTASE"/>
</dbReference>
<sequence>GKEMERDMEPAYWDAQARATLDAALKLHPRNHRAKNIILFLGDGMGVSTVSAARILRGQMEGASGEETVLAMDTFPYLALSKTYSVDKQVADSASTATAYHCGVKANAKTVGLSANAVAYECNTTFGNEVYSVLRRAKAQGKSVGIVTTTRVQHASPAAAYAHSVSRSWYSDADIPFSARKQGCIDIATQMVTNVDIDVILGGGRMYMTPKGTPDPEYPTSNSRKGDRKDMRNLIDVWLKAKPQLSLWFVFCYLINHSVLCICFLPSFLYVIPGLFEPKDMRFEVFRNGSRDPSIVEMTEKAIQILSKNPKGYFLFVEDEIDHGHHDGIAKLALTEAVMFDRAIERAAQLTKESDTLTVVTADHSHVFTFGGNTPRGNPIFGLAPKKADDKMPFTSILYANGPGYVHINGTRGNITMYMQQAAVPLDAETHGGEDVAIYAKGPMAHLFHGVKEQNYVAHVMAFAACLEPYKNCPPHAHNRTSAGCVNTPSSFLFGSLGLLWLFR</sequence>
<evidence type="ECO:0000256" key="12">
    <source>
        <dbReference type="ARBA" id="ARBA00023180"/>
    </source>
</evidence>
<evidence type="ECO:0000256" key="16">
    <source>
        <dbReference type="RuleBase" id="RU003946"/>
    </source>
</evidence>
<dbReference type="OMA" id="MTIGAYP"/>
<keyword evidence="6" id="KW-0336">GPI-anchor</keyword>
<keyword evidence="13" id="KW-0449">Lipoprotein</keyword>
<dbReference type="PANTHER" id="PTHR11596">
    <property type="entry name" value="ALKALINE PHOSPHATASE"/>
    <property type="match status" value="1"/>
</dbReference>
<evidence type="ECO:0000313" key="19">
    <source>
        <dbReference type="Ensembl" id="ENSSDUP00000008712.1"/>
    </source>
</evidence>
<protein>
    <recommendedName>
        <fullName evidence="4 17">Alkaline phosphatase</fullName>
        <ecNumber evidence="4 17">3.1.3.1</ecNumber>
    </recommendedName>
</protein>
<feature type="binding site" evidence="15">
    <location>
        <position position="363"/>
    </location>
    <ligand>
        <name>Zn(2+)</name>
        <dbReference type="ChEBI" id="CHEBI:29105"/>
        <label>2</label>
    </ligand>
</feature>
<dbReference type="Gene3D" id="3.40.720.10">
    <property type="entry name" value="Alkaline Phosphatase, subunit A"/>
    <property type="match status" value="1"/>
</dbReference>
<feature type="transmembrane region" description="Helical" evidence="18">
    <location>
        <begin position="247"/>
        <end position="272"/>
    </location>
</feature>
<reference evidence="19" key="2">
    <citation type="submission" date="2025-09" db="UniProtKB">
        <authorList>
            <consortium name="Ensembl"/>
        </authorList>
    </citation>
    <scope>IDENTIFICATION</scope>
</reference>
<dbReference type="PROSITE" id="PS00123">
    <property type="entry name" value="ALKALINE_PHOSPHATASE"/>
    <property type="match status" value="1"/>
</dbReference>
<keyword evidence="7 15" id="KW-0479">Metal-binding</keyword>
<evidence type="ECO:0000256" key="7">
    <source>
        <dbReference type="ARBA" id="ARBA00022723"/>
    </source>
</evidence>
<evidence type="ECO:0000256" key="15">
    <source>
        <dbReference type="PIRSR" id="PIRSR601952-2"/>
    </source>
</evidence>
<comment type="cofactor">
    <cofactor evidence="15">
        <name>Mg(2+)</name>
        <dbReference type="ChEBI" id="CHEBI:18420"/>
    </cofactor>
    <text evidence="15">Binds 1 Mg(2+) ion.</text>
</comment>
<keyword evidence="18" id="KW-1133">Transmembrane helix</keyword>
<dbReference type="Proteomes" id="UP000261420">
    <property type="component" value="Unplaced"/>
</dbReference>
<feature type="binding site" evidence="15">
    <location>
        <position position="322"/>
    </location>
    <ligand>
        <name>Zn(2+)</name>
        <dbReference type="ChEBI" id="CHEBI:29105"/>
        <label>2</label>
    </ligand>
</feature>
<dbReference type="PANTHER" id="PTHR11596:SF37">
    <property type="entry name" value="ALKALINE PHOSPHATASE"/>
    <property type="match status" value="1"/>
</dbReference>
<keyword evidence="18" id="KW-0812">Transmembrane</keyword>
<feature type="binding site" evidence="15">
    <location>
        <position position="154"/>
    </location>
    <ligand>
        <name>Mg(2+)</name>
        <dbReference type="ChEBI" id="CHEBI:18420"/>
    </ligand>
</feature>
<evidence type="ECO:0000256" key="6">
    <source>
        <dbReference type="ARBA" id="ARBA00022622"/>
    </source>
</evidence>
<evidence type="ECO:0000256" key="5">
    <source>
        <dbReference type="ARBA" id="ARBA00022475"/>
    </source>
</evidence>
<keyword evidence="12" id="KW-0325">Glycoprotein</keyword>
<dbReference type="GeneTree" id="ENSGT00950000183063"/>
<comment type="cofactor">
    <cofactor evidence="15">
        <name>Zn(2+)</name>
        <dbReference type="ChEBI" id="CHEBI:29105"/>
    </cofactor>
    <text evidence="15">Binds 2 Zn(2+) ions.</text>
</comment>
<dbReference type="Pfam" id="PF00245">
    <property type="entry name" value="Alk_phosphatase"/>
    <property type="match status" value="1"/>
</dbReference>
<evidence type="ECO:0000256" key="1">
    <source>
        <dbReference type="ARBA" id="ARBA00004609"/>
    </source>
</evidence>
<evidence type="ECO:0000256" key="8">
    <source>
        <dbReference type="ARBA" id="ARBA00022801"/>
    </source>
</evidence>
<feature type="binding site" evidence="15">
    <location>
        <position position="431"/>
    </location>
    <ligand>
        <name>Zn(2+)</name>
        <dbReference type="ChEBI" id="CHEBI:29105"/>
        <label>2</label>
    </ligand>
</feature>
<feature type="binding site" evidence="15">
    <location>
        <position position="326"/>
    </location>
    <ligand>
        <name>Zn(2+)</name>
        <dbReference type="ChEBI" id="CHEBI:29105"/>
        <label>2</label>
    </ligand>
</feature>
<keyword evidence="11 18" id="KW-0472">Membrane</keyword>
<dbReference type="InterPro" id="IPR017850">
    <property type="entry name" value="Alkaline_phosphatase_core_sf"/>
</dbReference>
<dbReference type="GO" id="GO:0004035">
    <property type="term" value="F:alkaline phosphatase activity"/>
    <property type="evidence" value="ECO:0007669"/>
    <property type="project" value="UniProtKB-EC"/>
</dbReference>
<evidence type="ECO:0000313" key="20">
    <source>
        <dbReference type="Proteomes" id="UP000261420"/>
    </source>
</evidence>
<keyword evidence="9 15" id="KW-0862">Zinc</keyword>
<dbReference type="InterPro" id="IPR001952">
    <property type="entry name" value="Alkaline_phosphatase"/>
</dbReference>
<dbReference type="InterPro" id="IPR018299">
    <property type="entry name" value="Alkaline_phosphatase_AS"/>
</dbReference>
<evidence type="ECO:0000256" key="4">
    <source>
        <dbReference type="ARBA" id="ARBA00012647"/>
    </source>
</evidence>
<evidence type="ECO:0000256" key="14">
    <source>
        <dbReference type="PIRSR" id="PIRSR601952-1"/>
    </source>
</evidence>
<dbReference type="EC" id="3.1.3.1" evidence="4 17"/>
<comment type="subcellular location">
    <subcellularLocation>
        <location evidence="1">Cell membrane</location>
        <topology evidence="1">Lipid-anchor</topology>
        <topology evidence="1">GPI-anchor</topology>
    </subcellularLocation>
</comment>
<keyword evidence="20" id="KW-1185">Reference proteome</keyword>
<comment type="catalytic activity">
    <reaction evidence="17">
        <text>a phosphate monoester + H2O = an alcohol + phosphate</text>
        <dbReference type="Rhea" id="RHEA:15017"/>
        <dbReference type="ChEBI" id="CHEBI:15377"/>
        <dbReference type="ChEBI" id="CHEBI:30879"/>
        <dbReference type="ChEBI" id="CHEBI:43474"/>
        <dbReference type="ChEBI" id="CHEBI:67140"/>
        <dbReference type="EC" id="3.1.3.1"/>
    </reaction>
</comment>
<evidence type="ECO:0000256" key="18">
    <source>
        <dbReference type="SAM" id="Phobius"/>
    </source>
</evidence>
<dbReference type="GO" id="GO:0005886">
    <property type="term" value="C:plasma membrane"/>
    <property type="evidence" value="ECO:0007669"/>
    <property type="project" value="UniProtKB-SubCell"/>
</dbReference>
<feature type="binding site" evidence="15">
    <location>
        <position position="318"/>
    </location>
    <ligand>
        <name>Mg(2+)</name>
        <dbReference type="ChEBI" id="CHEBI:18420"/>
    </ligand>
</feature>
<reference evidence="19" key="1">
    <citation type="submission" date="2025-08" db="UniProtKB">
        <authorList>
            <consortium name="Ensembl"/>
        </authorList>
    </citation>
    <scope>IDENTIFICATION</scope>
</reference>
<dbReference type="GO" id="GO:0098552">
    <property type="term" value="C:side of membrane"/>
    <property type="evidence" value="ECO:0007669"/>
    <property type="project" value="UniProtKB-KW"/>
</dbReference>
<evidence type="ECO:0000256" key="17">
    <source>
        <dbReference type="RuleBase" id="RU003947"/>
    </source>
</evidence>